<organism evidence="1 2">
    <name type="scientific">Anisodus tanguticus</name>
    <dbReference type="NCBI Taxonomy" id="243964"/>
    <lineage>
        <taxon>Eukaryota</taxon>
        <taxon>Viridiplantae</taxon>
        <taxon>Streptophyta</taxon>
        <taxon>Embryophyta</taxon>
        <taxon>Tracheophyta</taxon>
        <taxon>Spermatophyta</taxon>
        <taxon>Magnoliopsida</taxon>
        <taxon>eudicotyledons</taxon>
        <taxon>Gunneridae</taxon>
        <taxon>Pentapetalae</taxon>
        <taxon>asterids</taxon>
        <taxon>lamiids</taxon>
        <taxon>Solanales</taxon>
        <taxon>Solanaceae</taxon>
        <taxon>Solanoideae</taxon>
        <taxon>Hyoscyameae</taxon>
        <taxon>Anisodus</taxon>
    </lineage>
</organism>
<keyword evidence="2" id="KW-1185">Reference proteome</keyword>
<dbReference type="Proteomes" id="UP001291623">
    <property type="component" value="Unassembled WGS sequence"/>
</dbReference>
<comment type="caution">
    <text evidence="1">The sequence shown here is derived from an EMBL/GenBank/DDBJ whole genome shotgun (WGS) entry which is preliminary data.</text>
</comment>
<gene>
    <name evidence="1" type="ORF">RND71_005553</name>
</gene>
<evidence type="ECO:0008006" key="3">
    <source>
        <dbReference type="Google" id="ProtNLM"/>
    </source>
</evidence>
<protein>
    <recommendedName>
        <fullName evidence="3">F-box associated domain-containing protein</fullName>
    </recommendedName>
</protein>
<evidence type="ECO:0000313" key="1">
    <source>
        <dbReference type="EMBL" id="KAK4374876.1"/>
    </source>
</evidence>
<name>A0AAE1VSG8_9SOLA</name>
<sequence length="222" mass="25979">MKSFVEEKKFYAYLLVEPATRVCAKVIELSDLLGDYTIRGGLCFDSSKNAYKVVLIMRYWTLGLERVKIASLEDKQWRKLEFPYDIHSVLYVITLHGRLHYWIRVEDGVDDDNDEINELHESMWERLNCPRKLIYFDPISENFPTFPVPEPKSDQENNVIAGLGVLNGCLCMTRLEDDKGVEILVMNEYGVKESWTSLFFTRKEAMLSNYGYRFVEIIGNKY</sequence>
<accession>A0AAE1VSG8</accession>
<proteinExistence type="predicted"/>
<dbReference type="EMBL" id="JAVYJV010000003">
    <property type="protein sequence ID" value="KAK4374876.1"/>
    <property type="molecule type" value="Genomic_DNA"/>
</dbReference>
<dbReference type="AlphaFoldDB" id="A0AAE1VSG8"/>
<evidence type="ECO:0000313" key="2">
    <source>
        <dbReference type="Proteomes" id="UP001291623"/>
    </source>
</evidence>
<reference evidence="1" key="1">
    <citation type="submission" date="2023-12" db="EMBL/GenBank/DDBJ databases">
        <title>Genome assembly of Anisodus tanguticus.</title>
        <authorList>
            <person name="Wang Y.-J."/>
        </authorList>
    </citation>
    <scope>NUCLEOTIDE SEQUENCE</scope>
    <source>
        <strain evidence="1">KB-2021</strain>
        <tissue evidence="1">Leaf</tissue>
    </source>
</reference>